<protein>
    <recommendedName>
        <fullName evidence="3">SGNH hydrolase-type esterase domain-containing protein</fullName>
    </recommendedName>
</protein>
<dbReference type="EMBL" id="CM004483">
    <property type="protein sequence ID" value="OCT61566.1"/>
    <property type="molecule type" value="Genomic_DNA"/>
</dbReference>
<proteinExistence type="predicted"/>
<evidence type="ECO:0000313" key="2">
    <source>
        <dbReference type="Proteomes" id="UP000694892"/>
    </source>
</evidence>
<dbReference type="SUPFAM" id="SSF52266">
    <property type="entry name" value="SGNH hydrolase"/>
    <property type="match status" value="1"/>
</dbReference>
<evidence type="ECO:0008006" key="3">
    <source>
        <dbReference type="Google" id="ProtNLM"/>
    </source>
</evidence>
<sequence length="288" mass="32296">MHGTAFDAWLRERTEKAILSQRVSGPSGRQNWRVGEILGGGIDLGLIWVGELVSHSKKVPGGLQLGDVEIGDDRVDIWLRRSKTDQAGKGGCLQVWILGRSFVRWAERRAAVRRRGRQLGFPDSLVKVKWFGFPGLLWPGVFDKVVSLSATETHPHVLVVHVGGNDMGIMCQRDLVRQMKIDIDKIRSLFVGVVIVWSEMIPRLVWRWARDHSAMERSRRKLNQLLSVFIRRSGGVVVRHKDLERALPGHYRRDGVHLSDVGLDLFNLGVGDGVERAAFLVSGVARPA</sequence>
<dbReference type="InterPro" id="IPR036514">
    <property type="entry name" value="SGNH_hydro_sf"/>
</dbReference>
<organism evidence="1 2">
    <name type="scientific">Xenopus laevis</name>
    <name type="common">African clawed frog</name>
    <dbReference type="NCBI Taxonomy" id="8355"/>
    <lineage>
        <taxon>Eukaryota</taxon>
        <taxon>Metazoa</taxon>
        <taxon>Chordata</taxon>
        <taxon>Craniata</taxon>
        <taxon>Vertebrata</taxon>
        <taxon>Euteleostomi</taxon>
        <taxon>Amphibia</taxon>
        <taxon>Batrachia</taxon>
        <taxon>Anura</taxon>
        <taxon>Pipoidea</taxon>
        <taxon>Pipidae</taxon>
        <taxon>Xenopodinae</taxon>
        <taxon>Xenopus</taxon>
        <taxon>Xenopus</taxon>
    </lineage>
</organism>
<reference evidence="2" key="1">
    <citation type="journal article" date="2016" name="Nature">
        <title>Genome evolution in the allotetraploid frog Xenopus laevis.</title>
        <authorList>
            <person name="Session A.M."/>
            <person name="Uno Y."/>
            <person name="Kwon T."/>
            <person name="Chapman J.A."/>
            <person name="Toyoda A."/>
            <person name="Takahashi S."/>
            <person name="Fukui A."/>
            <person name="Hikosaka A."/>
            <person name="Suzuki A."/>
            <person name="Kondo M."/>
            <person name="van Heeringen S.J."/>
            <person name="Quigley I."/>
            <person name="Heinz S."/>
            <person name="Ogino H."/>
            <person name="Ochi H."/>
            <person name="Hellsten U."/>
            <person name="Lyons J.B."/>
            <person name="Simakov O."/>
            <person name="Putnam N."/>
            <person name="Stites J."/>
            <person name="Kuroki Y."/>
            <person name="Tanaka T."/>
            <person name="Michiue T."/>
            <person name="Watanabe M."/>
            <person name="Bogdanovic O."/>
            <person name="Lister R."/>
            <person name="Georgiou G."/>
            <person name="Paranjpe S.S."/>
            <person name="van Kruijsbergen I."/>
            <person name="Shu S."/>
            <person name="Carlson J."/>
            <person name="Kinoshita T."/>
            <person name="Ohta Y."/>
            <person name="Mawaribuchi S."/>
            <person name="Jenkins J."/>
            <person name="Grimwood J."/>
            <person name="Schmutz J."/>
            <person name="Mitros T."/>
            <person name="Mozaffari S.V."/>
            <person name="Suzuki Y."/>
            <person name="Haramoto Y."/>
            <person name="Yamamoto T.S."/>
            <person name="Takagi C."/>
            <person name="Heald R."/>
            <person name="Miller K."/>
            <person name="Haudenschild C."/>
            <person name="Kitzman J."/>
            <person name="Nakayama T."/>
            <person name="Izutsu Y."/>
            <person name="Robert J."/>
            <person name="Fortriede J."/>
            <person name="Burns K."/>
            <person name="Lotay V."/>
            <person name="Karimi K."/>
            <person name="Yasuoka Y."/>
            <person name="Dichmann D.S."/>
            <person name="Flajnik M.F."/>
            <person name="Houston D.W."/>
            <person name="Shendure J."/>
            <person name="DuPasquier L."/>
            <person name="Vize P.D."/>
            <person name="Zorn A.M."/>
            <person name="Ito M."/>
            <person name="Marcotte E.M."/>
            <person name="Wallingford J.B."/>
            <person name="Ito Y."/>
            <person name="Asashima M."/>
            <person name="Ueno N."/>
            <person name="Matsuda Y."/>
            <person name="Veenstra G.J."/>
            <person name="Fujiyama A."/>
            <person name="Harland R.M."/>
            <person name="Taira M."/>
            <person name="Rokhsar D.S."/>
        </authorList>
    </citation>
    <scope>NUCLEOTIDE SEQUENCE [LARGE SCALE GENOMIC DNA]</scope>
    <source>
        <strain evidence="2">J</strain>
    </source>
</reference>
<gene>
    <name evidence="1" type="ORF">XELAEV_18047593mg</name>
</gene>
<accession>A0A974BVP6</accession>
<evidence type="ECO:0000313" key="1">
    <source>
        <dbReference type="EMBL" id="OCT61566.1"/>
    </source>
</evidence>
<dbReference type="OMA" id="RSCLAWI"/>
<name>A0A974BVP6_XENLA</name>
<dbReference type="Gene3D" id="3.40.50.1110">
    <property type="entry name" value="SGNH hydrolase"/>
    <property type="match status" value="1"/>
</dbReference>
<dbReference type="AlphaFoldDB" id="A0A974BVP6"/>
<dbReference type="Proteomes" id="UP000694892">
    <property type="component" value="Chromosome 9_10S"/>
</dbReference>